<dbReference type="Gene3D" id="2.30.29.30">
    <property type="entry name" value="Pleckstrin-homology domain (PH domain)/Phosphotyrosine-binding domain (PTB)"/>
    <property type="match status" value="1"/>
</dbReference>
<dbReference type="FunFam" id="2.30.29.30:FF:000024">
    <property type="entry name" value="Spectrin beta chain"/>
    <property type="match status" value="1"/>
</dbReference>
<comment type="subcellular location">
    <subcellularLocation>
        <location evidence="1">Cytoplasm</location>
        <location evidence="1">Cytoskeleton</location>
    </subcellularLocation>
</comment>
<keyword evidence="9" id="KW-0175">Coiled coil</keyword>
<dbReference type="GO" id="GO:0005856">
    <property type="term" value="C:cytoskeleton"/>
    <property type="evidence" value="ECO:0007669"/>
    <property type="project" value="UniProtKB-SubCell"/>
</dbReference>
<dbReference type="FunFam" id="1.20.58.60:FF:000020">
    <property type="entry name" value="Spectrin alpha chain, non-erythrocytic 1"/>
    <property type="match status" value="1"/>
</dbReference>
<dbReference type="GO" id="GO:0016020">
    <property type="term" value="C:membrane"/>
    <property type="evidence" value="ECO:0007669"/>
    <property type="project" value="UniProtKB-ARBA"/>
</dbReference>
<evidence type="ECO:0000313" key="12">
    <source>
        <dbReference type="EnsemblMetazoa" id="G11322.1:cds"/>
    </source>
</evidence>
<dbReference type="EnsemblMetazoa" id="G11322.1">
    <property type="protein sequence ID" value="G11322.1:cds"/>
    <property type="gene ID" value="G11322"/>
</dbReference>
<keyword evidence="5" id="KW-0597">Phosphoprotein</keyword>
<proteinExistence type="inferred from homology"/>
<name>A0A8W8HVT9_MAGGI</name>
<dbReference type="Gene3D" id="1.20.58.60">
    <property type="match status" value="11"/>
</dbReference>
<dbReference type="CDD" id="cd10571">
    <property type="entry name" value="PH_beta_spectrin"/>
    <property type="match status" value="1"/>
</dbReference>
<evidence type="ECO:0000259" key="11">
    <source>
        <dbReference type="PROSITE" id="PS50003"/>
    </source>
</evidence>
<organism evidence="12 13">
    <name type="scientific">Magallana gigas</name>
    <name type="common">Pacific oyster</name>
    <name type="synonym">Crassostrea gigas</name>
    <dbReference type="NCBI Taxonomy" id="29159"/>
    <lineage>
        <taxon>Eukaryota</taxon>
        <taxon>Metazoa</taxon>
        <taxon>Spiralia</taxon>
        <taxon>Lophotrochozoa</taxon>
        <taxon>Mollusca</taxon>
        <taxon>Bivalvia</taxon>
        <taxon>Autobranchia</taxon>
        <taxon>Pteriomorphia</taxon>
        <taxon>Ostreida</taxon>
        <taxon>Ostreoidea</taxon>
        <taxon>Ostreidae</taxon>
        <taxon>Magallana</taxon>
    </lineage>
</organism>
<feature type="coiled-coil region" evidence="9">
    <location>
        <begin position="1316"/>
        <end position="1375"/>
    </location>
</feature>
<comment type="similarity">
    <text evidence="2">Belongs to the spectrin family.</text>
</comment>
<dbReference type="FunFam" id="1.20.58.60:FF:000028">
    <property type="entry name" value="Spectrin beta chain"/>
    <property type="match status" value="1"/>
</dbReference>
<dbReference type="InterPro" id="IPR001605">
    <property type="entry name" value="PH_dom-spectrin-type"/>
</dbReference>
<feature type="coiled-coil region" evidence="9">
    <location>
        <begin position="458"/>
        <end position="492"/>
    </location>
</feature>
<feature type="compositionally biased region" description="Basic and acidic residues" evidence="10">
    <location>
        <begin position="1593"/>
        <end position="1621"/>
    </location>
</feature>
<dbReference type="InterPro" id="IPR041681">
    <property type="entry name" value="PH_9"/>
</dbReference>
<evidence type="ECO:0000256" key="3">
    <source>
        <dbReference type="ARBA" id="ARBA00022467"/>
    </source>
</evidence>
<dbReference type="InterPro" id="IPR002017">
    <property type="entry name" value="Spectrin_repeat"/>
</dbReference>
<feature type="region of interest" description="Disordered" evidence="10">
    <location>
        <begin position="1792"/>
        <end position="1827"/>
    </location>
</feature>
<dbReference type="FunFam" id="1.20.58.60:FF:000011">
    <property type="entry name" value="Spectrin beta chain"/>
    <property type="match status" value="1"/>
</dbReference>
<dbReference type="SMART" id="SM00150">
    <property type="entry name" value="SPEC"/>
    <property type="match status" value="14"/>
</dbReference>
<keyword evidence="13" id="KW-1185">Reference proteome</keyword>
<keyword evidence="4" id="KW-0963">Cytoplasm</keyword>
<reference evidence="12" key="1">
    <citation type="submission" date="2022-08" db="UniProtKB">
        <authorList>
            <consortium name="EnsemblMetazoa"/>
        </authorList>
    </citation>
    <scope>IDENTIFICATION</scope>
    <source>
        <strain evidence="12">05x7-T-G4-1.051#20</strain>
    </source>
</reference>
<keyword evidence="3" id="KW-0117">Actin capping</keyword>
<keyword evidence="8" id="KW-0206">Cytoskeleton</keyword>
<feature type="compositionally biased region" description="Basic residues" evidence="10">
    <location>
        <begin position="1815"/>
        <end position="1827"/>
    </location>
</feature>
<dbReference type="FunFam" id="1.20.58.60:FF:000059">
    <property type="entry name" value="Spectrin beta chain"/>
    <property type="match status" value="1"/>
</dbReference>
<feature type="region of interest" description="Disordered" evidence="10">
    <location>
        <begin position="1506"/>
        <end position="1662"/>
    </location>
</feature>
<dbReference type="SMART" id="SM00233">
    <property type="entry name" value="PH"/>
    <property type="match status" value="1"/>
</dbReference>
<feature type="coiled-coil region" evidence="9">
    <location>
        <begin position="253"/>
        <end position="280"/>
    </location>
</feature>
<dbReference type="FunFam" id="1.20.58.60:FF:000018">
    <property type="entry name" value="Spectrin beta chain"/>
    <property type="match status" value="1"/>
</dbReference>
<dbReference type="PANTHER" id="PTHR11915">
    <property type="entry name" value="SPECTRIN/FILAMIN RELATED CYTOSKELETAL PROTEIN"/>
    <property type="match status" value="1"/>
</dbReference>
<evidence type="ECO:0000256" key="5">
    <source>
        <dbReference type="ARBA" id="ARBA00022553"/>
    </source>
</evidence>
<dbReference type="InterPro" id="IPR018159">
    <property type="entry name" value="Spectrin/alpha-actinin"/>
</dbReference>
<feature type="domain" description="PH" evidence="11">
    <location>
        <begin position="1679"/>
        <end position="1791"/>
    </location>
</feature>
<dbReference type="GO" id="GO:0003779">
    <property type="term" value="F:actin binding"/>
    <property type="evidence" value="ECO:0007669"/>
    <property type="project" value="UniProtKB-KW"/>
</dbReference>
<evidence type="ECO:0000256" key="6">
    <source>
        <dbReference type="ARBA" id="ARBA00022737"/>
    </source>
</evidence>
<accession>A0A8W8HVT9</accession>
<dbReference type="FunFam" id="1.20.58.60:FF:000019">
    <property type="entry name" value="Spectrin beta chain"/>
    <property type="match status" value="1"/>
</dbReference>
<evidence type="ECO:0000256" key="9">
    <source>
        <dbReference type="SAM" id="Coils"/>
    </source>
</evidence>
<dbReference type="Proteomes" id="UP000005408">
    <property type="component" value="Unassembled WGS sequence"/>
</dbReference>
<feature type="compositionally biased region" description="Polar residues" evidence="10">
    <location>
        <begin position="1506"/>
        <end position="1522"/>
    </location>
</feature>
<evidence type="ECO:0000256" key="8">
    <source>
        <dbReference type="ARBA" id="ARBA00023212"/>
    </source>
</evidence>
<dbReference type="InterPro" id="IPR001849">
    <property type="entry name" value="PH_domain"/>
</dbReference>
<dbReference type="GO" id="GO:0005737">
    <property type="term" value="C:cytoplasm"/>
    <property type="evidence" value="ECO:0007669"/>
    <property type="project" value="UniProtKB-ARBA"/>
</dbReference>
<protein>
    <recommendedName>
        <fullName evidence="11">PH domain-containing protein</fullName>
    </recommendedName>
</protein>
<dbReference type="Pfam" id="PF15410">
    <property type="entry name" value="PH_9"/>
    <property type="match status" value="1"/>
</dbReference>
<dbReference type="GO" id="GO:0051693">
    <property type="term" value="P:actin filament capping"/>
    <property type="evidence" value="ECO:0007669"/>
    <property type="project" value="UniProtKB-KW"/>
</dbReference>
<keyword evidence="6" id="KW-0677">Repeat</keyword>
<dbReference type="PROSITE" id="PS50003">
    <property type="entry name" value="PH_DOMAIN"/>
    <property type="match status" value="1"/>
</dbReference>
<evidence type="ECO:0000256" key="4">
    <source>
        <dbReference type="ARBA" id="ARBA00022490"/>
    </source>
</evidence>
<evidence type="ECO:0000313" key="13">
    <source>
        <dbReference type="Proteomes" id="UP000005408"/>
    </source>
</evidence>
<dbReference type="FunFam" id="1.20.58.60:FF:000106">
    <property type="entry name" value="Spectrin beta chain"/>
    <property type="match status" value="1"/>
</dbReference>
<dbReference type="CDD" id="cd00176">
    <property type="entry name" value="SPEC"/>
    <property type="match status" value="7"/>
</dbReference>
<dbReference type="FunFam" id="1.20.58.60:FF:000049">
    <property type="entry name" value="Spectrin beta chain"/>
    <property type="match status" value="1"/>
</dbReference>
<dbReference type="GO" id="GO:0005543">
    <property type="term" value="F:phospholipid binding"/>
    <property type="evidence" value="ECO:0007669"/>
    <property type="project" value="InterPro"/>
</dbReference>
<dbReference type="SUPFAM" id="SSF46966">
    <property type="entry name" value="Spectrin repeat"/>
    <property type="match status" value="11"/>
</dbReference>
<dbReference type="Pfam" id="PF00435">
    <property type="entry name" value="Spectrin"/>
    <property type="match status" value="14"/>
</dbReference>
<dbReference type="InterPro" id="IPR011993">
    <property type="entry name" value="PH-like_dom_sf"/>
</dbReference>
<keyword evidence="7" id="KW-0009">Actin-binding</keyword>
<feature type="compositionally biased region" description="Polar residues" evidence="10">
    <location>
        <begin position="1546"/>
        <end position="1559"/>
    </location>
</feature>
<evidence type="ECO:0000256" key="1">
    <source>
        <dbReference type="ARBA" id="ARBA00004245"/>
    </source>
</evidence>
<dbReference type="SUPFAM" id="SSF50729">
    <property type="entry name" value="PH domain-like"/>
    <property type="match status" value="1"/>
</dbReference>
<sequence>MLYILDWMEEIKARLMSEDYGKHLMSVEDLLQKHSLLEADIHVLGERVKTVNTSAMKFVDGDAVEAGGYHPADPKVVRDRMKTLEDAYEELVRLAAERRDRLEDSRKLWQFYWDMADEEGWIKEKEQLMSSPDLGRDLTSVHLLLNKQKQMEDEMTARHTHLQSVLQVGYDLITAGNFGAEKIQERIDEINQKWESLIDLAAFRKKRLNEAVDYYQFFADADDVDAWMFDIFRIVSSEDVGKDEASVQSLLKKHKVTDELKNYESTLAALHEQAANLGEQDRESPDIQNRLGSIDNRYQELLELAKLRKQRLLDALSLYKLFNEADGVETWIDEKEKFLTTMIITDDIEEIAIMKHRFDSFEHEMNATASKVAVVNQLARQLLQIEHPGAAEVISRQNQLNGSWNNLRDLVDQKREEINISHGLQNFHIECNETISWIHEKAKVIESTDELGNDLAGVMTLQRRLSGMERDLAAIQAKLESLQGEAEKLQDTKPEEAQIIREKIAEINNVWMDLKDMLRERDEKLGEAGELQRFLGNLDHFQQWLSRTQTTVASEDIPNSLADAEKLLNQHQQLKDEIDAYAPEYAKMKDFGDKVTEGQEDPQYMFLRQRLQALDSGWEELLQMWENRQQLLSQSLNLQMYLRDAKQAEVLLNQQENFLSKEEVPNTLEAAENLIKAHEAFITTTDANDEKINAVLQFANRLIEDQHYAADKVHKKAENISERRDVNRQRAYEQLERLKDQLLLQQFLQECDELRDWLHDKMAAAQDETYRDAKNLHSKYLRHQAFEREIAANKSACSVSCSLVKWDELEGTTKSKAERLFDANRAVIYQQSCDDIDGWIEQLETQIITAEEGARDLTTVNLLMQKQHQLESQMKIKEGQVAELDEQAVILRKVDPHQESMIEARKALVAERFSKIQEPLIKRREQLEKVKRIHQFVRDVEDEKLWISEKMPLATSNSFGNSLLSVQLLTKKNHSLQTEIENHEPRIFSVVEPLLSATSGSNCPDTAQQYYYDASEAEAWMSEQELHLIADEHPESDQIAVRQSQVDKLYAGLKDLSNERKSKLEEVLKLYVLNREIDDIMQWIAEKELVAGSHELGADFEHVCMLQDRFREFARETESIGTERVTAANDNCDALIMADHSDSAQIAEWKDNLNEAWNDLLELMDTRTQMLQSSWELHKFYHDCKDILERILEKKNYIPDELGRDAQSVAALQRKHNNFENDLVTLGVQVQAIQEDSGRLQTGYAGDKKAEIQNREAEVVDAWKNLNLMVNSRRIKLADAHDLFKFFNMVRDLILWMDDIIRQMKSQEKPRDVSGVDLLINNHQSLKAEIDAREENFAICINLGKALLERNHYRSDEVREKLIQLTTERQDMTDQWADRWEHLKLILEIYQFARDASVAEAWLMAQEPYLHNHDYGDTLDAVENLIKKHEAFEKSAATQEERFTALEKLTTFEIKEQKKQTEEQIDIVKEREEKRRQLIAEFLPPEKPPTPEPEVVESIQVPVQETPQQAEAVQGASTSTEEPQGGASEDGSHTLPKPKRRDNSSLDDSAFSTDSNNEQASESSSAPESRADRPRPRPRPSKGESPPSTSKVPEGRPTDSSRGKKPIGREQLSEITREPLRGAEMARLSPYDLSMSTKDKSRSRSLSPFRKLFSRKRDRGRSKTDVIVLQELPSTSAESIRHEGTLTRKHDWENENKKAHNRSWDKVYVVLNGNLLSCYKDKKIAKQDPGSLIHHEQPINLSGTACSRATNYTKRPHVFRLKLTNGGEYLFHAKDDGEMDLWIQKVNSVTGAEGTSVPSKSMTLPARVEGEKEGKKKKAGFLTLKKK</sequence>
<evidence type="ECO:0000256" key="7">
    <source>
        <dbReference type="ARBA" id="ARBA00023203"/>
    </source>
</evidence>
<evidence type="ECO:0000256" key="2">
    <source>
        <dbReference type="ARBA" id="ARBA00006826"/>
    </source>
</evidence>
<evidence type="ECO:0000256" key="10">
    <source>
        <dbReference type="SAM" id="MobiDB-lite"/>
    </source>
</evidence>
<dbReference type="PRINTS" id="PR00683">
    <property type="entry name" value="SPECTRINPH"/>
</dbReference>